<evidence type="ECO:0000259" key="4">
    <source>
        <dbReference type="Pfam" id="PF14372"/>
    </source>
</evidence>
<feature type="compositionally biased region" description="Basic and acidic residues" evidence="2">
    <location>
        <begin position="1"/>
        <end position="11"/>
    </location>
</feature>
<feature type="region of interest" description="Disordered" evidence="2">
    <location>
        <begin position="759"/>
        <end position="780"/>
    </location>
</feature>
<feature type="domain" description="HAT C-terminal dimerisation" evidence="3">
    <location>
        <begin position="592"/>
        <end position="674"/>
    </location>
</feature>
<dbReference type="Proteomes" id="UP001428341">
    <property type="component" value="Unassembled WGS sequence"/>
</dbReference>
<organism evidence="5 6">
    <name type="scientific">Citrus x changshan-huyou</name>
    <dbReference type="NCBI Taxonomy" id="2935761"/>
    <lineage>
        <taxon>Eukaryota</taxon>
        <taxon>Viridiplantae</taxon>
        <taxon>Streptophyta</taxon>
        <taxon>Embryophyta</taxon>
        <taxon>Tracheophyta</taxon>
        <taxon>Spermatophyta</taxon>
        <taxon>Magnoliopsida</taxon>
        <taxon>eudicotyledons</taxon>
        <taxon>Gunneridae</taxon>
        <taxon>Pentapetalae</taxon>
        <taxon>rosids</taxon>
        <taxon>malvids</taxon>
        <taxon>Sapindales</taxon>
        <taxon>Rutaceae</taxon>
        <taxon>Aurantioideae</taxon>
        <taxon>Citrus</taxon>
    </lineage>
</organism>
<proteinExistence type="predicted"/>
<sequence>MGIRDVKKTRPDPANPVRAKPGPHILKKRIRVSEFKTWTFSGTVRSASSLLVWHLLTRFCLVAAVAGVVRAAAAAQCSPLRRRQRQRRHLQLSIATLSSTISPSLYHHSHHYQPQQSSAMSDNVEINSSSAPDLSCNVEDKTNNEVEKISVSTNQPNIEEALQGSLKVIKREDGTCGISYGSFDQNVLRSLIARMVIMHELPLRFVEYIGFREMMAHANLVVKPMSRNTLKSEILKLYQIEKVKTLHLLGKNHGRVPINTDLWTASNQKKGYMVVTAHFIDNSWKLHSRILRFIYVPSPHTADALCNESVQCLLDWNVDRKLSSVTLDNCTTNDAMDGLKVIKSGIGKIRESVSYWTQTPKGYETFELVARQLQINCKKKLKLDCPTRWNSTYAMLEVALMYRSVFSRLQQREPQYKSLPSDEEWDLAVIMEEHLKSFYMLTEMFSGTKYPTINLFFPLVCKMKLSINRWHTADNLAIRIMADKFDKYWNEIHPMLVVAVVLDPRYKMMLIHFYFPKIYGDIADELIECAHKLCYDLVKEYESKAAHVSGGQNVGLEISRSESCPNSNKYWDVDEFETFRSQNKCAKVTKSELDRYLDEELLDSIPDFDILAFWKMHTSQYPILAELAKDILAIPVSTVASESAFSAGDSFLSPHCSKLLPDTLEALMCAQNWIWASTFRGGVPEDESLLGRRQNPDPGHAGLKPGPDMQKSGFVRVRVSIFGVRFGPGLHQARTGHAKVGFCPGSGFNFWRPVRSRVAPNPDRTRGFAKPNGNLIPNPP</sequence>
<dbReference type="InterPro" id="IPR008906">
    <property type="entry name" value="HATC_C_dom"/>
</dbReference>
<evidence type="ECO:0008006" key="7">
    <source>
        <dbReference type="Google" id="ProtNLM"/>
    </source>
</evidence>
<dbReference type="InterPro" id="IPR012337">
    <property type="entry name" value="RNaseH-like_sf"/>
</dbReference>
<dbReference type="PANTHER" id="PTHR46481:SF11">
    <property type="entry name" value="ZINC FINGER BED DOMAIN-CONTAINING PROTEIN RICESLEEPER 2-LIKE"/>
    <property type="match status" value="1"/>
</dbReference>
<reference evidence="5 6" key="1">
    <citation type="submission" date="2024-05" db="EMBL/GenBank/DDBJ databases">
        <title>Haplotype-resolved chromosome-level genome assembly of Huyou (Citrus changshanensis).</title>
        <authorList>
            <person name="Miao C."/>
            <person name="Chen W."/>
            <person name="Wu Y."/>
            <person name="Wang L."/>
            <person name="Zhao S."/>
            <person name="Grierson D."/>
            <person name="Xu C."/>
            <person name="Chen K."/>
        </authorList>
    </citation>
    <scope>NUCLEOTIDE SEQUENCE [LARGE SCALE GENOMIC DNA]</scope>
    <source>
        <strain evidence="5">01-14</strain>
        <tissue evidence="5">Leaf</tissue>
    </source>
</reference>
<evidence type="ECO:0000256" key="2">
    <source>
        <dbReference type="SAM" id="MobiDB-lite"/>
    </source>
</evidence>
<keyword evidence="6" id="KW-1185">Reference proteome</keyword>
<evidence type="ECO:0000313" key="6">
    <source>
        <dbReference type="Proteomes" id="UP001428341"/>
    </source>
</evidence>
<dbReference type="Pfam" id="PF05699">
    <property type="entry name" value="Dimer_Tnp_hAT"/>
    <property type="match status" value="1"/>
</dbReference>
<feature type="region of interest" description="Disordered" evidence="2">
    <location>
        <begin position="686"/>
        <end position="710"/>
    </location>
</feature>
<dbReference type="InterPro" id="IPR025525">
    <property type="entry name" value="hAT-like_transposase_RNase-H"/>
</dbReference>
<dbReference type="GO" id="GO:0003677">
    <property type="term" value="F:DNA binding"/>
    <property type="evidence" value="ECO:0007669"/>
    <property type="project" value="UniProtKB-KW"/>
</dbReference>
<dbReference type="SUPFAM" id="SSF53098">
    <property type="entry name" value="Ribonuclease H-like"/>
    <property type="match status" value="1"/>
</dbReference>
<accession>A0AAP0M7U1</accession>
<dbReference type="PANTHER" id="PTHR46481">
    <property type="entry name" value="ZINC FINGER BED DOMAIN-CONTAINING PROTEIN 4"/>
    <property type="match status" value="1"/>
</dbReference>
<evidence type="ECO:0000259" key="3">
    <source>
        <dbReference type="Pfam" id="PF05699"/>
    </source>
</evidence>
<dbReference type="GO" id="GO:0046983">
    <property type="term" value="F:protein dimerization activity"/>
    <property type="evidence" value="ECO:0007669"/>
    <property type="project" value="InterPro"/>
</dbReference>
<evidence type="ECO:0000256" key="1">
    <source>
        <dbReference type="ARBA" id="ARBA00023125"/>
    </source>
</evidence>
<feature type="domain" description="hAT-like transposase RNase-H fold" evidence="4">
    <location>
        <begin position="446"/>
        <end position="541"/>
    </location>
</feature>
<keyword evidence="1" id="KW-0238">DNA-binding</keyword>
<gene>
    <name evidence="5" type="ORF">WN944_015598</name>
</gene>
<feature type="region of interest" description="Disordered" evidence="2">
    <location>
        <begin position="1"/>
        <end position="21"/>
    </location>
</feature>
<dbReference type="AlphaFoldDB" id="A0AAP0M7U1"/>
<name>A0AAP0M7U1_9ROSI</name>
<protein>
    <recommendedName>
        <fullName evidence="7">Transposase</fullName>
    </recommendedName>
</protein>
<dbReference type="InterPro" id="IPR052035">
    <property type="entry name" value="ZnF_BED_domain_contain"/>
</dbReference>
<evidence type="ECO:0000313" key="5">
    <source>
        <dbReference type="EMBL" id="KAK9200401.1"/>
    </source>
</evidence>
<comment type="caution">
    <text evidence="5">The sequence shown here is derived from an EMBL/GenBank/DDBJ whole genome shotgun (WGS) entry which is preliminary data.</text>
</comment>
<dbReference type="EMBL" id="JBCGBO010000005">
    <property type="protein sequence ID" value="KAK9200401.1"/>
    <property type="molecule type" value="Genomic_DNA"/>
</dbReference>
<dbReference type="Pfam" id="PF14372">
    <property type="entry name" value="hAT-like_RNase-H"/>
    <property type="match status" value="1"/>
</dbReference>